<evidence type="ECO:0000313" key="1">
    <source>
        <dbReference type="EMBL" id="PYD39714.1"/>
    </source>
</evidence>
<gene>
    <name evidence="1" type="ORF">CT690_00045</name>
</gene>
<sequence length="149" mass="17637">MEQNRQWRRDEYLIDTDKSELNLAFTHAFLTTSSWASGISQETVQLSIDNSLCFGLYHHRQQIGFARLVTDYATFGYLCDVFVAPDYQGRGLARWLMDCTLEHPLLQRLRRVMLVTGTAPWLYQKVGYEALNRQDYVWHIVRPDIYRQR</sequence>
<reference evidence="1 2" key="1">
    <citation type="submission" date="2017-11" db="EMBL/GenBank/DDBJ databases">
        <title>Genome sequence of the oocydin A producing rhizobacterium Serratia plymuthica 4Rx5.</title>
        <authorList>
            <person name="Matilla M.A."/>
            <person name="Udaondo Z."/>
            <person name="Salmond G.P.C."/>
        </authorList>
    </citation>
    <scope>NUCLEOTIDE SEQUENCE [LARGE SCALE GENOMIC DNA]</scope>
    <source>
        <strain evidence="1 2">4Rx5</strain>
    </source>
</reference>
<comment type="caution">
    <text evidence="1">The sequence shown here is derived from an EMBL/GenBank/DDBJ whole genome shotgun (WGS) entry which is preliminary data.</text>
</comment>
<dbReference type="PANTHER" id="PTHR43233">
    <property type="entry name" value="FAMILY N-ACETYLTRANSFERASE, PUTATIVE (AFU_ORTHOLOGUE AFUA_6G03350)-RELATED"/>
    <property type="match status" value="1"/>
</dbReference>
<evidence type="ECO:0000313" key="2">
    <source>
        <dbReference type="Proteomes" id="UP000248196"/>
    </source>
</evidence>
<organism evidence="1 2">
    <name type="scientific">Serratia plymuthica</name>
    <dbReference type="NCBI Taxonomy" id="82996"/>
    <lineage>
        <taxon>Bacteria</taxon>
        <taxon>Pseudomonadati</taxon>
        <taxon>Pseudomonadota</taxon>
        <taxon>Gammaproteobacteria</taxon>
        <taxon>Enterobacterales</taxon>
        <taxon>Yersiniaceae</taxon>
        <taxon>Serratia</taxon>
    </lineage>
</organism>
<dbReference type="InterPro" id="IPR016181">
    <property type="entry name" value="Acyl_CoA_acyltransferase"/>
</dbReference>
<dbReference type="SUPFAM" id="SSF55729">
    <property type="entry name" value="Acyl-CoA N-acyltransferases (Nat)"/>
    <property type="match status" value="1"/>
</dbReference>
<dbReference type="InterPro" id="IPR000182">
    <property type="entry name" value="GNAT_dom"/>
</dbReference>
<protein>
    <submittedName>
        <fullName evidence="1">N-acetyltransferase</fullName>
    </submittedName>
</protein>
<dbReference type="EMBL" id="PESE01000001">
    <property type="protein sequence ID" value="PYD39714.1"/>
    <property type="molecule type" value="Genomic_DNA"/>
</dbReference>
<dbReference type="PROSITE" id="PS51186">
    <property type="entry name" value="GNAT"/>
    <property type="match status" value="1"/>
</dbReference>
<dbReference type="InterPro" id="IPR053144">
    <property type="entry name" value="Acetyltransferase_Butenolide"/>
</dbReference>
<accession>A0A318P0Y9</accession>
<proteinExistence type="predicted"/>
<dbReference type="Pfam" id="PF13508">
    <property type="entry name" value="Acetyltransf_7"/>
    <property type="match status" value="1"/>
</dbReference>
<dbReference type="PANTHER" id="PTHR43233:SF1">
    <property type="entry name" value="FAMILY N-ACETYLTRANSFERASE, PUTATIVE (AFU_ORTHOLOGUE AFUA_6G03350)-RELATED"/>
    <property type="match status" value="1"/>
</dbReference>
<dbReference type="Proteomes" id="UP000248196">
    <property type="component" value="Unassembled WGS sequence"/>
</dbReference>
<dbReference type="RefSeq" id="WP_004943550.1">
    <property type="nucleotide sequence ID" value="NZ_CAMISH010000001.1"/>
</dbReference>
<name>A0A318P0Y9_SERPL</name>
<dbReference type="AlphaFoldDB" id="A0A318P0Y9"/>
<dbReference type="CDD" id="cd04301">
    <property type="entry name" value="NAT_SF"/>
    <property type="match status" value="1"/>
</dbReference>
<dbReference type="OrthoDB" id="3216107at2"/>
<dbReference type="GO" id="GO:0016747">
    <property type="term" value="F:acyltransferase activity, transferring groups other than amino-acyl groups"/>
    <property type="evidence" value="ECO:0007669"/>
    <property type="project" value="InterPro"/>
</dbReference>
<keyword evidence="1" id="KW-0808">Transferase</keyword>
<dbReference type="Gene3D" id="3.40.630.30">
    <property type="match status" value="1"/>
</dbReference>